<reference evidence="4" key="1">
    <citation type="submission" date="2019-11" db="EMBL/GenBank/DDBJ databases">
        <title>Isolation and characterization of two novel species in the genus Thiomicrorhabdus.</title>
        <authorList>
            <person name="Mochizuki J."/>
            <person name="Kojima H."/>
            <person name="Fukui M."/>
        </authorList>
    </citation>
    <scope>NUCLEOTIDE SEQUENCE [LARGE SCALE GENOMIC DNA]</scope>
    <source>
        <strain evidence="4">aks77</strain>
    </source>
</reference>
<evidence type="ECO:0000313" key="3">
    <source>
        <dbReference type="EMBL" id="BBP46795.1"/>
    </source>
</evidence>
<feature type="transmembrane region" description="Helical" evidence="2">
    <location>
        <begin position="308"/>
        <end position="326"/>
    </location>
</feature>
<dbReference type="RefSeq" id="WP_173273783.1">
    <property type="nucleotide sequence ID" value="NZ_AP021889.1"/>
</dbReference>
<feature type="transmembrane region" description="Helical" evidence="2">
    <location>
        <begin position="332"/>
        <end position="351"/>
    </location>
</feature>
<feature type="transmembrane region" description="Helical" evidence="2">
    <location>
        <begin position="161"/>
        <end position="179"/>
    </location>
</feature>
<evidence type="ECO:0000256" key="1">
    <source>
        <dbReference type="ARBA" id="ARBA00009617"/>
    </source>
</evidence>
<evidence type="ECO:0000256" key="2">
    <source>
        <dbReference type="SAM" id="Phobius"/>
    </source>
</evidence>
<dbReference type="GO" id="GO:0008643">
    <property type="term" value="P:carbohydrate transport"/>
    <property type="evidence" value="ECO:0007669"/>
    <property type="project" value="InterPro"/>
</dbReference>
<feature type="transmembrane region" description="Helical" evidence="2">
    <location>
        <begin position="185"/>
        <end position="208"/>
    </location>
</feature>
<dbReference type="KEGG" id="tse:THMIRHAS_21680"/>
<keyword evidence="2" id="KW-0812">Transmembrane</keyword>
<dbReference type="InterPro" id="IPR039672">
    <property type="entry name" value="MFS_2"/>
</dbReference>
<organism evidence="3 4">
    <name type="scientific">Thiosulfatimonas sediminis</name>
    <dbReference type="NCBI Taxonomy" id="2675054"/>
    <lineage>
        <taxon>Bacteria</taxon>
        <taxon>Pseudomonadati</taxon>
        <taxon>Pseudomonadota</taxon>
        <taxon>Gammaproteobacteria</taxon>
        <taxon>Thiotrichales</taxon>
        <taxon>Piscirickettsiaceae</taxon>
        <taxon>Thiosulfatimonas</taxon>
    </lineage>
</organism>
<accession>A0A6F8PXD9</accession>
<name>A0A6F8PXD9_9GAMM</name>
<protein>
    <submittedName>
        <fullName evidence="3">MFS transporter</fullName>
    </submittedName>
</protein>
<feature type="transmembrane region" description="Helical" evidence="2">
    <location>
        <begin position="279"/>
        <end position="296"/>
    </location>
</feature>
<comment type="similarity">
    <text evidence="1">Belongs to the sodium:galactoside symporter (TC 2.A.2) family.</text>
</comment>
<dbReference type="Proteomes" id="UP000501726">
    <property type="component" value="Chromosome"/>
</dbReference>
<feature type="transmembrane region" description="Helical" evidence="2">
    <location>
        <begin position="409"/>
        <end position="430"/>
    </location>
</feature>
<dbReference type="PANTHER" id="PTHR11328:SF24">
    <property type="entry name" value="MAJOR FACILITATOR SUPERFAMILY (MFS) PROFILE DOMAIN-CONTAINING PROTEIN"/>
    <property type="match status" value="1"/>
</dbReference>
<dbReference type="GO" id="GO:0015293">
    <property type="term" value="F:symporter activity"/>
    <property type="evidence" value="ECO:0007669"/>
    <property type="project" value="InterPro"/>
</dbReference>
<feature type="transmembrane region" description="Helical" evidence="2">
    <location>
        <begin position="116"/>
        <end position="134"/>
    </location>
</feature>
<dbReference type="PANTHER" id="PTHR11328">
    <property type="entry name" value="MAJOR FACILITATOR SUPERFAMILY DOMAIN-CONTAINING PROTEIN"/>
    <property type="match status" value="1"/>
</dbReference>
<feature type="transmembrane region" description="Helical" evidence="2">
    <location>
        <begin position="52"/>
        <end position="73"/>
    </location>
</feature>
<feature type="transmembrane region" description="Helical" evidence="2">
    <location>
        <begin position="242"/>
        <end position="267"/>
    </location>
</feature>
<dbReference type="Gene3D" id="1.20.1250.20">
    <property type="entry name" value="MFS general substrate transporter like domains"/>
    <property type="match status" value="2"/>
</dbReference>
<feature type="transmembrane region" description="Helical" evidence="2">
    <location>
        <begin position="20"/>
        <end position="40"/>
    </location>
</feature>
<proteinExistence type="inferred from homology"/>
<keyword evidence="2" id="KW-1133">Transmembrane helix</keyword>
<feature type="transmembrane region" description="Helical" evidence="2">
    <location>
        <begin position="94"/>
        <end position="110"/>
    </location>
</feature>
<evidence type="ECO:0000313" key="4">
    <source>
        <dbReference type="Proteomes" id="UP000501726"/>
    </source>
</evidence>
<dbReference type="SUPFAM" id="SSF103473">
    <property type="entry name" value="MFS general substrate transporter"/>
    <property type="match status" value="1"/>
</dbReference>
<gene>
    <name evidence="3" type="ORF">THMIRHAS_21680</name>
</gene>
<keyword evidence="2" id="KW-0472">Membrane</keyword>
<dbReference type="Pfam" id="PF13347">
    <property type="entry name" value="MFS_2"/>
    <property type="match status" value="1"/>
</dbReference>
<dbReference type="EMBL" id="AP021889">
    <property type="protein sequence ID" value="BBP46795.1"/>
    <property type="molecule type" value="Genomic_DNA"/>
</dbReference>
<keyword evidence="4" id="KW-1185">Reference proteome</keyword>
<dbReference type="AlphaFoldDB" id="A0A6F8PXD9"/>
<sequence length="442" mass="49934">MPTPHNIPPLSLSLQHRNALHYGMLGFPLALLGIPLYLYLPNYYHQSFSMSLALIGSALLAARLFDVLTDPFIGWLSDRLKLHPSRFLQRQWQIILGIVFLSGGTYQLFFPSNNPGWGYLFIWSFITYLGWTLTQVPHQAMNAEISSESLQKTRLASYREAFAILGVMVVIILPALLGLDANSEMFYQLVFLLLLVSAIIGALSLFFLRQDRVIEQLEEESHSVKAPSLLYVLSKLWREHRLVFSIMPSYFTNNLANAIPATLFMIFVSDYLELSEYTGLFLLTYFIAGIVALPVWFKLAQFFNKYEIWQASMLLASLSFIGVFTLQAGDWLGFLFICILTGLSLGIDIAMPTSIQADLTQDVLSEKLPTSGLLFGIWGMLTKLSLALAIGISFPLLDWAQNNHFIPQVILLLLYAAVPILLKIGAWWLLVNLSDQSRYKEE</sequence>
<feature type="transmembrane region" description="Helical" evidence="2">
    <location>
        <begin position="372"/>
        <end position="397"/>
    </location>
</feature>
<dbReference type="InterPro" id="IPR036259">
    <property type="entry name" value="MFS_trans_sf"/>
</dbReference>
<dbReference type="GO" id="GO:0005886">
    <property type="term" value="C:plasma membrane"/>
    <property type="evidence" value="ECO:0007669"/>
    <property type="project" value="TreeGrafter"/>
</dbReference>